<evidence type="ECO:0000256" key="1">
    <source>
        <dbReference type="SAM" id="MobiDB-lite"/>
    </source>
</evidence>
<sequence>MTSLSIGARSIGRTLVVAAIAALAAVWALVGVGAAPAHAAGQVTVSGTLTADTESTIQVSGSGFQSVQGGFGGIYVLFGWVDDPAGGSWTPSAGGVTGEDYRYVYDDESNPVGYQLFVTFPGSSTAYAANGGEVAADGTWSGTMRVPSAVFQTFDRDLNETTVNCLEVQCGVITIGAHGVKNANNESFTPVSFPAPAAGTGTAGDAGATAGETNDEAAPEQSEEVAAAPVATSAPITTVTTPAAQPLPDWLLVLLPVLIVAGLAIVALAVGVGAYLAAKSLLLGVNPAALEKVRGQRERRAIREREKQRRKTATLRRAQELRSARARQRVDGAVARQQLERDPVVVADSADRMNDFFAAEVPPSTPTSGDVPPTSWFETVAANAGGQGGSSPAGPDSIGAEAESGAGAAGGAGTAPGDDDPAATRQGETSPTYLAAVADDADGTRTGGADGDAPTLVLAAARASTSAPNEAATRGTEEER</sequence>
<feature type="chain" id="PRO_5026290843" description="DM13 domain-containing protein" evidence="3">
    <location>
        <begin position="40"/>
        <end position="480"/>
    </location>
</feature>
<dbReference type="EMBL" id="WBJY01000004">
    <property type="protein sequence ID" value="KAB1646765.1"/>
    <property type="molecule type" value="Genomic_DNA"/>
</dbReference>
<dbReference type="Gene3D" id="2.60.40.230">
    <property type="entry name" value="Neocarzinostatin-like"/>
    <property type="match status" value="1"/>
</dbReference>
<evidence type="ECO:0000256" key="2">
    <source>
        <dbReference type="SAM" id="Phobius"/>
    </source>
</evidence>
<name>A0A6H9WNE1_9MICO</name>
<organism evidence="4 5">
    <name type="scientific">Pseudoclavibacter endophyticus</name>
    <dbReference type="NCBI Taxonomy" id="1778590"/>
    <lineage>
        <taxon>Bacteria</taxon>
        <taxon>Bacillati</taxon>
        <taxon>Actinomycetota</taxon>
        <taxon>Actinomycetes</taxon>
        <taxon>Micrococcales</taxon>
        <taxon>Microbacteriaceae</taxon>
        <taxon>Pseudoclavibacter</taxon>
    </lineage>
</organism>
<evidence type="ECO:0000313" key="5">
    <source>
        <dbReference type="Proteomes" id="UP000431744"/>
    </source>
</evidence>
<feature type="compositionally biased region" description="Acidic residues" evidence="1">
    <location>
        <begin position="213"/>
        <end position="223"/>
    </location>
</feature>
<keyword evidence="2" id="KW-0812">Transmembrane</keyword>
<feature type="signal peptide" evidence="3">
    <location>
        <begin position="1"/>
        <end position="39"/>
    </location>
</feature>
<feature type="compositionally biased region" description="Low complexity" evidence="1">
    <location>
        <begin position="194"/>
        <end position="211"/>
    </location>
</feature>
<gene>
    <name evidence="4" type="ORF">F8O04_13565</name>
</gene>
<evidence type="ECO:0000313" key="4">
    <source>
        <dbReference type="EMBL" id="KAB1646765.1"/>
    </source>
</evidence>
<evidence type="ECO:0000256" key="3">
    <source>
        <dbReference type="SAM" id="SignalP"/>
    </source>
</evidence>
<dbReference type="RefSeq" id="WP_158029931.1">
    <property type="nucleotide sequence ID" value="NZ_BMHG01000002.1"/>
</dbReference>
<keyword evidence="3" id="KW-0732">Signal</keyword>
<dbReference type="AlphaFoldDB" id="A0A6H9WNE1"/>
<dbReference type="Proteomes" id="UP000431744">
    <property type="component" value="Unassembled WGS sequence"/>
</dbReference>
<reference evidence="4 5" key="1">
    <citation type="submission" date="2019-09" db="EMBL/GenBank/DDBJ databases">
        <title>Phylogeny of genus Pseudoclavibacter and closely related genus.</title>
        <authorList>
            <person name="Li Y."/>
        </authorList>
    </citation>
    <scope>NUCLEOTIDE SEQUENCE [LARGE SCALE GENOMIC DNA]</scope>
    <source>
        <strain evidence="4 5">EGI 60007</strain>
    </source>
</reference>
<feature type="region of interest" description="Disordered" evidence="1">
    <location>
        <begin position="193"/>
        <end position="230"/>
    </location>
</feature>
<proteinExistence type="predicted"/>
<feature type="compositionally biased region" description="Low complexity" evidence="1">
    <location>
        <begin position="392"/>
        <end position="406"/>
    </location>
</feature>
<comment type="caution">
    <text evidence="4">The sequence shown here is derived from an EMBL/GenBank/DDBJ whole genome shotgun (WGS) entry which is preliminary data.</text>
</comment>
<feature type="transmembrane region" description="Helical" evidence="2">
    <location>
        <begin position="250"/>
        <end position="277"/>
    </location>
</feature>
<protein>
    <recommendedName>
        <fullName evidence="6">DM13 domain-containing protein</fullName>
    </recommendedName>
</protein>
<keyword evidence="2" id="KW-0472">Membrane</keyword>
<dbReference type="OrthoDB" id="4775562at2"/>
<evidence type="ECO:0008006" key="6">
    <source>
        <dbReference type="Google" id="ProtNLM"/>
    </source>
</evidence>
<keyword evidence="5" id="KW-1185">Reference proteome</keyword>
<feature type="region of interest" description="Disordered" evidence="1">
    <location>
        <begin position="381"/>
        <end position="480"/>
    </location>
</feature>
<accession>A0A6H9WNE1</accession>
<keyword evidence="2" id="KW-1133">Transmembrane helix</keyword>